<evidence type="ECO:0000256" key="2">
    <source>
        <dbReference type="PROSITE-ProRule" id="PRU00335"/>
    </source>
</evidence>
<dbReference type="InterPro" id="IPR050109">
    <property type="entry name" value="HTH-type_TetR-like_transc_reg"/>
</dbReference>
<dbReference type="PROSITE" id="PS50977">
    <property type="entry name" value="HTH_TETR_2"/>
    <property type="match status" value="1"/>
</dbReference>
<dbReference type="GO" id="GO:0000976">
    <property type="term" value="F:transcription cis-regulatory region binding"/>
    <property type="evidence" value="ECO:0007669"/>
    <property type="project" value="TreeGrafter"/>
</dbReference>
<accession>A0A7T0LJP9</accession>
<dbReference type="PANTHER" id="PTHR30055">
    <property type="entry name" value="HTH-TYPE TRANSCRIPTIONAL REGULATOR RUTR"/>
    <property type="match status" value="1"/>
</dbReference>
<dbReference type="PRINTS" id="PR00455">
    <property type="entry name" value="HTHTETR"/>
</dbReference>
<organism evidence="4 5">
    <name type="scientific">Actinomyces respiraculi</name>
    <dbReference type="NCBI Taxonomy" id="2744574"/>
    <lineage>
        <taxon>Bacteria</taxon>
        <taxon>Bacillati</taxon>
        <taxon>Actinomycetota</taxon>
        <taxon>Actinomycetes</taxon>
        <taxon>Actinomycetales</taxon>
        <taxon>Actinomycetaceae</taxon>
        <taxon>Actinomyces</taxon>
    </lineage>
</organism>
<keyword evidence="5" id="KW-1185">Reference proteome</keyword>
<dbReference type="PANTHER" id="PTHR30055:SF235">
    <property type="entry name" value="TRANSCRIPTIONAL REGULATORY PROTEIN"/>
    <property type="match status" value="1"/>
</dbReference>
<feature type="domain" description="HTH tetR-type" evidence="3">
    <location>
        <begin position="12"/>
        <end position="71"/>
    </location>
</feature>
<evidence type="ECO:0000313" key="4">
    <source>
        <dbReference type="EMBL" id="QPL04588.1"/>
    </source>
</evidence>
<dbReference type="AlphaFoldDB" id="A0A7T0LJP9"/>
<dbReference type="SUPFAM" id="SSF48498">
    <property type="entry name" value="Tetracyclin repressor-like, C-terminal domain"/>
    <property type="match status" value="1"/>
</dbReference>
<dbReference type="Gene3D" id="1.10.10.60">
    <property type="entry name" value="Homeodomain-like"/>
    <property type="match status" value="1"/>
</dbReference>
<keyword evidence="1 2" id="KW-0238">DNA-binding</keyword>
<dbReference type="EMBL" id="CP063989">
    <property type="protein sequence ID" value="QPL04588.1"/>
    <property type="molecule type" value="Genomic_DNA"/>
</dbReference>
<dbReference type="Pfam" id="PF00440">
    <property type="entry name" value="TetR_N"/>
    <property type="match status" value="1"/>
</dbReference>
<dbReference type="InterPro" id="IPR001647">
    <property type="entry name" value="HTH_TetR"/>
</dbReference>
<dbReference type="Pfam" id="PF17920">
    <property type="entry name" value="TetR_C_16"/>
    <property type="match status" value="1"/>
</dbReference>
<dbReference type="InterPro" id="IPR041678">
    <property type="entry name" value="TetR_C_16"/>
</dbReference>
<sequence length="203" mass="21824">MTPRGRRPAGSPDAREAILAAARTAFARDGYTTSLRGIARDAGVDPALVHHYFPDRAALFSQAVVGGVDSIDVTLDPAVIEQVRQAEPSRQGEMIIRLFLTTWDRMGRERFTAVVRAAMSDESVIAGIRDVLVGVVIAPVVAAVAPDRVELRTQLIASQVIGLGMVRWVAQMSAVRDADREALVRAVGPVVQRYLTGDLGPEA</sequence>
<dbReference type="GO" id="GO:0003700">
    <property type="term" value="F:DNA-binding transcription factor activity"/>
    <property type="evidence" value="ECO:0007669"/>
    <property type="project" value="TreeGrafter"/>
</dbReference>
<evidence type="ECO:0000259" key="3">
    <source>
        <dbReference type="PROSITE" id="PS50977"/>
    </source>
</evidence>
<feature type="DNA-binding region" description="H-T-H motif" evidence="2">
    <location>
        <begin position="34"/>
        <end position="53"/>
    </location>
</feature>
<proteinExistence type="predicted"/>
<name>A0A7T0LJP9_9ACTO</name>
<dbReference type="Proteomes" id="UP000594637">
    <property type="component" value="Chromosome"/>
</dbReference>
<protein>
    <submittedName>
        <fullName evidence="4">TetR family transcriptional regulator</fullName>
    </submittedName>
</protein>
<dbReference type="InterPro" id="IPR036271">
    <property type="entry name" value="Tet_transcr_reg_TetR-rel_C_sf"/>
</dbReference>
<dbReference type="SUPFAM" id="SSF46689">
    <property type="entry name" value="Homeodomain-like"/>
    <property type="match status" value="1"/>
</dbReference>
<dbReference type="Gene3D" id="1.10.357.10">
    <property type="entry name" value="Tetracycline Repressor, domain 2"/>
    <property type="match status" value="1"/>
</dbReference>
<evidence type="ECO:0000313" key="5">
    <source>
        <dbReference type="Proteomes" id="UP000594637"/>
    </source>
</evidence>
<dbReference type="RefSeq" id="WP_166854820.1">
    <property type="nucleotide sequence ID" value="NZ_CP063989.1"/>
</dbReference>
<dbReference type="InterPro" id="IPR009057">
    <property type="entry name" value="Homeodomain-like_sf"/>
</dbReference>
<dbReference type="KEGG" id="arep:ID810_07205"/>
<evidence type="ECO:0000256" key="1">
    <source>
        <dbReference type="ARBA" id="ARBA00023125"/>
    </source>
</evidence>
<reference evidence="4 5" key="1">
    <citation type="submission" date="2020-11" db="EMBL/GenBank/DDBJ databases">
        <title>Actinomyces sp. ZJ750.</title>
        <authorList>
            <person name="Zhou J."/>
        </authorList>
    </citation>
    <scope>NUCLEOTIDE SEQUENCE [LARGE SCALE GENOMIC DNA]</scope>
    <source>
        <strain evidence="4 5">ZJ750</strain>
    </source>
</reference>
<gene>
    <name evidence="4" type="ORF">ID810_07205</name>
</gene>